<evidence type="ECO:0000259" key="1">
    <source>
        <dbReference type="Pfam" id="PF23672"/>
    </source>
</evidence>
<accession>A0A8W8J4D0</accession>
<dbReference type="PANTHER" id="PTHR22198:SF1">
    <property type="entry name" value="FERM DOMAIN-CONTAINING PROTEIN"/>
    <property type="match status" value="1"/>
</dbReference>
<reference evidence="2" key="1">
    <citation type="submission" date="2022-08" db="UniProtKB">
        <authorList>
            <consortium name="EnsemblMetazoa"/>
        </authorList>
    </citation>
    <scope>IDENTIFICATION</scope>
    <source>
        <strain evidence="2">05x7-T-G4-1.051#20</strain>
    </source>
</reference>
<dbReference type="AlphaFoldDB" id="A0A8W8J4D0"/>
<dbReference type="EnsemblMetazoa" id="G17198.5">
    <property type="protein sequence ID" value="G17198.5:cds"/>
    <property type="gene ID" value="G17198"/>
</dbReference>
<organism evidence="2 3">
    <name type="scientific">Magallana gigas</name>
    <name type="common">Pacific oyster</name>
    <name type="synonym">Crassostrea gigas</name>
    <dbReference type="NCBI Taxonomy" id="29159"/>
    <lineage>
        <taxon>Eukaryota</taxon>
        <taxon>Metazoa</taxon>
        <taxon>Spiralia</taxon>
        <taxon>Lophotrochozoa</taxon>
        <taxon>Mollusca</taxon>
        <taxon>Bivalvia</taxon>
        <taxon>Autobranchia</taxon>
        <taxon>Pteriomorphia</taxon>
        <taxon>Ostreida</taxon>
        <taxon>Ostreoidea</taxon>
        <taxon>Ostreidae</taxon>
        <taxon>Magallana</taxon>
    </lineage>
</organism>
<dbReference type="OMA" id="AYILMCE"/>
<proteinExistence type="predicted"/>
<dbReference type="InterPro" id="IPR055577">
    <property type="entry name" value="DUF7153"/>
</dbReference>
<dbReference type="PANTHER" id="PTHR22198">
    <property type="entry name" value="FERM DOMAIN-CONTAINING PROTEIN"/>
    <property type="match status" value="1"/>
</dbReference>
<evidence type="ECO:0000313" key="3">
    <source>
        <dbReference type="Proteomes" id="UP000005408"/>
    </source>
</evidence>
<evidence type="ECO:0000313" key="2">
    <source>
        <dbReference type="EnsemblMetazoa" id="G17198.4:cds"/>
    </source>
</evidence>
<sequence>MSSIPLYNVQARFKFYTSEDNLSKEWKSSAKSNTHQTTFLEGILLKSLEKNAQFSYVDYSVFFSGIKDFKRPAQPRNHVQSDVLRVHNHKFSIDVLGNRILQPEFYDEIECIVRDGVKQLPRTPVSKDSLYFLTSFHALERTQSMEEIWSTWSGAKFILWNCPRVLNLRRITFLKATMRSENFAYLILCECENGMEHLSVAMDFYETLKTRRCGLVGLYKVERYYIPPHHKTDK</sequence>
<dbReference type="Pfam" id="PF23672">
    <property type="entry name" value="DUF7153"/>
    <property type="match status" value="1"/>
</dbReference>
<dbReference type="OrthoDB" id="6060890at2759"/>
<name>A0A8W8J4D0_MAGGI</name>
<protein>
    <recommendedName>
        <fullName evidence="1">DUF7153 domain-containing protein</fullName>
    </recommendedName>
</protein>
<dbReference type="EnsemblMetazoa" id="G17198.2">
    <property type="protein sequence ID" value="G17198.2:cds"/>
    <property type="gene ID" value="G17198"/>
</dbReference>
<dbReference type="EnsemblMetazoa" id="G17198.4">
    <property type="protein sequence ID" value="G17198.4:cds"/>
    <property type="gene ID" value="G17198"/>
</dbReference>
<dbReference type="EnsemblMetazoa" id="G17198.1">
    <property type="protein sequence ID" value="G17198.1:cds"/>
    <property type="gene ID" value="G17198"/>
</dbReference>
<keyword evidence="3" id="KW-1185">Reference proteome</keyword>
<dbReference type="Proteomes" id="UP000005408">
    <property type="component" value="Unassembled WGS sequence"/>
</dbReference>
<feature type="domain" description="DUF7153" evidence="1">
    <location>
        <begin position="39"/>
        <end position="221"/>
    </location>
</feature>